<feature type="region of interest" description="Disordered" evidence="7">
    <location>
        <begin position="204"/>
        <end position="293"/>
    </location>
</feature>
<feature type="region of interest" description="Disordered" evidence="7">
    <location>
        <begin position="176"/>
        <end position="195"/>
    </location>
</feature>
<evidence type="ECO:0000256" key="6">
    <source>
        <dbReference type="ARBA" id="ARBA00046368"/>
    </source>
</evidence>
<dbReference type="SUPFAM" id="SSF50891">
    <property type="entry name" value="Cyclophilin-like"/>
    <property type="match status" value="1"/>
</dbReference>
<dbReference type="GO" id="GO:0003755">
    <property type="term" value="F:peptidyl-prolyl cis-trans isomerase activity"/>
    <property type="evidence" value="ECO:0007669"/>
    <property type="project" value="InterPro"/>
</dbReference>
<dbReference type="EMBL" id="VIIS01001159">
    <property type="protein sequence ID" value="KAF0301479.1"/>
    <property type="molecule type" value="Genomic_DNA"/>
</dbReference>
<feature type="compositionally biased region" description="Basic and acidic residues" evidence="7">
    <location>
        <begin position="176"/>
        <end position="190"/>
    </location>
</feature>
<gene>
    <name evidence="9" type="primary">CWC27</name>
    <name evidence="9" type="ORF">FJT64_003105</name>
</gene>
<feature type="domain" description="PPIase cyclophilin-type" evidence="8">
    <location>
        <begin position="18"/>
        <end position="165"/>
    </location>
</feature>
<feature type="compositionally biased region" description="Acidic residues" evidence="7">
    <location>
        <begin position="207"/>
        <end position="217"/>
    </location>
</feature>
<dbReference type="Proteomes" id="UP000440578">
    <property type="component" value="Unassembled WGS sequence"/>
</dbReference>
<dbReference type="GO" id="GO:0006457">
    <property type="term" value="P:protein folding"/>
    <property type="evidence" value="ECO:0007669"/>
    <property type="project" value="InterPro"/>
</dbReference>
<dbReference type="InterPro" id="IPR029000">
    <property type="entry name" value="Cyclophilin-like_dom_sf"/>
</dbReference>
<dbReference type="AlphaFoldDB" id="A0A6A4W8E9"/>
<feature type="compositionally biased region" description="Basic and acidic residues" evidence="7">
    <location>
        <begin position="424"/>
        <end position="461"/>
    </location>
</feature>
<evidence type="ECO:0000256" key="2">
    <source>
        <dbReference type="ARBA" id="ARBA00007365"/>
    </source>
</evidence>
<accession>A0A6A4W8E9</accession>
<evidence type="ECO:0000256" key="4">
    <source>
        <dbReference type="ARBA" id="ARBA00040027"/>
    </source>
</evidence>
<name>A0A6A4W8E9_AMPAM</name>
<comment type="subunit">
    <text evidence="6">Part of the activated spliceosome B/catalytic step 1 spliceosome, one of the forms of the spliceosome which has a well-formed active site but still cannot catalyze the branching reaction and is composed at least of 52 proteins, the U2, U5 and U6 snRNAs and the pre-mRNA. Recruited during early steps of activated spliceosome B maturation, it is probably one of the first proteins released from this complex as he matures to the spliceosome C complex. Component of the minor spliceosome, which splices U12-type introns.</text>
</comment>
<dbReference type="PROSITE" id="PS00170">
    <property type="entry name" value="CSA_PPIASE_1"/>
    <property type="match status" value="1"/>
</dbReference>
<evidence type="ECO:0000256" key="7">
    <source>
        <dbReference type="SAM" id="MobiDB-lite"/>
    </source>
</evidence>
<dbReference type="OrthoDB" id="10250504at2759"/>
<comment type="caution">
    <text evidence="9">The sequence shown here is derived from an EMBL/GenBank/DDBJ whole genome shotgun (WGS) entry which is preliminary data.</text>
</comment>
<dbReference type="PANTHER" id="PTHR45625:SF6">
    <property type="entry name" value="SPLICEOSOME-ASSOCIATED PROTEIN CWC27 HOMOLOG"/>
    <property type="match status" value="1"/>
</dbReference>
<dbReference type="GO" id="GO:0071013">
    <property type="term" value="C:catalytic step 2 spliceosome"/>
    <property type="evidence" value="ECO:0007669"/>
    <property type="project" value="TreeGrafter"/>
</dbReference>
<dbReference type="InterPro" id="IPR020892">
    <property type="entry name" value="Cyclophilin-type_PPIase_CS"/>
</dbReference>
<evidence type="ECO:0000259" key="8">
    <source>
        <dbReference type="PROSITE" id="PS50072"/>
    </source>
</evidence>
<evidence type="ECO:0000313" key="9">
    <source>
        <dbReference type="EMBL" id="KAF0301479.1"/>
    </source>
</evidence>
<evidence type="ECO:0000256" key="5">
    <source>
        <dbReference type="ARBA" id="ARBA00042090"/>
    </source>
</evidence>
<dbReference type="InterPro" id="IPR044666">
    <property type="entry name" value="Cyclophilin_A-like"/>
</dbReference>
<organism evidence="9 10">
    <name type="scientific">Amphibalanus amphitrite</name>
    <name type="common">Striped barnacle</name>
    <name type="synonym">Balanus amphitrite</name>
    <dbReference type="NCBI Taxonomy" id="1232801"/>
    <lineage>
        <taxon>Eukaryota</taxon>
        <taxon>Metazoa</taxon>
        <taxon>Ecdysozoa</taxon>
        <taxon>Arthropoda</taxon>
        <taxon>Crustacea</taxon>
        <taxon>Multicrustacea</taxon>
        <taxon>Cirripedia</taxon>
        <taxon>Thoracica</taxon>
        <taxon>Thoracicalcarea</taxon>
        <taxon>Balanomorpha</taxon>
        <taxon>Balanoidea</taxon>
        <taxon>Balanidae</taxon>
        <taxon>Amphibalaninae</taxon>
        <taxon>Amphibalanus</taxon>
    </lineage>
</organism>
<evidence type="ECO:0000256" key="1">
    <source>
        <dbReference type="ARBA" id="ARBA00004123"/>
    </source>
</evidence>
<keyword evidence="10" id="KW-1185">Reference proteome</keyword>
<dbReference type="CDD" id="cd22288">
    <property type="entry name" value="CWC27_CTD"/>
    <property type="match status" value="1"/>
</dbReference>
<proteinExistence type="inferred from homology"/>
<protein>
    <recommendedName>
        <fullName evidence="4">Spliceosome-associated protein CWC27 homolog</fullName>
    </recommendedName>
    <alternativeName>
        <fullName evidence="5">Probable inactive peptidyl-prolyl cis-trans isomerase CWC27 homolog</fullName>
    </alternativeName>
</protein>
<dbReference type="PANTHER" id="PTHR45625">
    <property type="entry name" value="PEPTIDYL-PROLYL CIS-TRANS ISOMERASE-RELATED"/>
    <property type="match status" value="1"/>
</dbReference>
<reference evidence="9 10" key="1">
    <citation type="submission" date="2019-07" db="EMBL/GenBank/DDBJ databases">
        <title>Draft genome assembly of a fouling barnacle, Amphibalanus amphitrite (Darwin, 1854): The first reference genome for Thecostraca.</title>
        <authorList>
            <person name="Kim W."/>
        </authorList>
    </citation>
    <scope>NUCLEOTIDE SEQUENCE [LARGE SCALE GENOMIC DNA]</scope>
    <source>
        <strain evidence="9">SNU_AA5</strain>
        <tissue evidence="9">Soma without cirri and trophi</tissue>
    </source>
</reference>
<sequence length="461" mass="52289">MSNIYIQEPPTNAKVLLETTVGDLDLELWGKEAPRACRNFIQLCMEGYYDGTPFHRVVRGFIVQGGDPTGTGEGGESIYGHPFKDEFHSRLRFSRRGLLAMANAGKDDNGSQFFFTLAATPELQNKHTIFGKVAGNTLYNMLKFEEGDIEDDRPKYPHKIIRTEVLLDPFDVIPRRKAEPTEAEKKEAKPKSKSKATKNFKLLSFGDEAEEDEDETIEATKKFSGKSKSSHDLTDDPKLSSAPAVPETARNSKRTSEPEETVNMENLRKKLKKSEAEEEKPDNYRLFQGDDEKKKAQVAEAKAEFEELKNQMLKRKQAAVKADAVAAKKEEPEDDAIKEYKQQKAEFEEKKKQLPKRGASSREAQTMALLEKFKNKLHRAKEEHVDAPQETTAGGDDAEDVNDDSWLAHELHFTANDPTLAKDASTKADDWYDIYDPRNEMNKRRRQADAKGKRRKDKGDL</sequence>
<dbReference type="PRINTS" id="PR00153">
    <property type="entry name" value="CSAPPISMRASE"/>
</dbReference>
<feature type="region of interest" description="Disordered" evidence="7">
    <location>
        <begin position="379"/>
        <end position="461"/>
    </location>
</feature>
<dbReference type="Pfam" id="PF00160">
    <property type="entry name" value="Pro_isomerase"/>
    <property type="match status" value="1"/>
</dbReference>
<evidence type="ECO:0000256" key="3">
    <source>
        <dbReference type="ARBA" id="ARBA00023242"/>
    </source>
</evidence>
<comment type="subcellular location">
    <subcellularLocation>
        <location evidence="1">Nucleus</location>
    </subcellularLocation>
</comment>
<evidence type="ECO:0000313" key="10">
    <source>
        <dbReference type="Proteomes" id="UP000440578"/>
    </source>
</evidence>
<dbReference type="CDD" id="cd01925">
    <property type="entry name" value="cyclophilin_CeCYP16-like"/>
    <property type="match status" value="1"/>
</dbReference>
<comment type="similarity">
    <text evidence="2">Belongs to the cyclophilin-type PPIase family.</text>
</comment>
<dbReference type="FunFam" id="2.40.100.10:FF:000007">
    <property type="entry name" value="Peptidyl-prolyl cis-trans isomerase CWC27 homolog"/>
    <property type="match status" value="1"/>
</dbReference>
<keyword evidence="3" id="KW-0539">Nucleus</keyword>
<dbReference type="Gene3D" id="2.40.100.10">
    <property type="entry name" value="Cyclophilin-like"/>
    <property type="match status" value="1"/>
</dbReference>
<dbReference type="InterPro" id="IPR002130">
    <property type="entry name" value="Cyclophilin-type_PPIase_dom"/>
</dbReference>
<feature type="compositionally biased region" description="Basic and acidic residues" evidence="7">
    <location>
        <begin position="229"/>
        <end position="238"/>
    </location>
</feature>
<dbReference type="PROSITE" id="PS50072">
    <property type="entry name" value="CSA_PPIASE_2"/>
    <property type="match status" value="1"/>
</dbReference>